<dbReference type="GO" id="GO:0003677">
    <property type="term" value="F:DNA binding"/>
    <property type="evidence" value="ECO:0007669"/>
    <property type="project" value="UniProtKB-KW"/>
</dbReference>
<reference evidence="6 8" key="1">
    <citation type="submission" date="2014-12" db="EMBL/GenBank/DDBJ databases">
        <title>Draft genome sequences of 29 type strains of Enterococci.</title>
        <authorList>
            <person name="Zhong Z."/>
            <person name="Sun Z."/>
            <person name="Liu W."/>
            <person name="Zhang W."/>
            <person name="Zhang H."/>
        </authorList>
    </citation>
    <scope>NUCLEOTIDE SEQUENCE [LARGE SCALE GENOMIC DNA]</scope>
    <source>
        <strain evidence="6 8">DSM 22801</strain>
    </source>
</reference>
<dbReference type="GO" id="GO:0003700">
    <property type="term" value="F:DNA-binding transcription factor activity"/>
    <property type="evidence" value="ECO:0007669"/>
    <property type="project" value="InterPro"/>
</dbReference>
<sequence length="142" mass="16735">MIENNISYIANYLWQKSIENIDTILTKEEKSRFNIADYYYLTTIYHMDYPTLGEVSEKLSFTKPAISAMVKRLEGLDFIEKHQSSIDKRIYNLLITEKGKNIVEGDNSLYQQFTEKVRELTTEDQMKQFTCLLEKLTAQLKE</sequence>
<dbReference type="EMBL" id="CP013614">
    <property type="protein sequence ID" value="ALS02080.1"/>
    <property type="molecule type" value="Genomic_DNA"/>
</dbReference>
<dbReference type="Pfam" id="PF01047">
    <property type="entry name" value="MarR"/>
    <property type="match status" value="1"/>
</dbReference>
<dbReference type="InterPro" id="IPR000835">
    <property type="entry name" value="HTH_MarR-typ"/>
</dbReference>
<keyword evidence="2" id="KW-0238">DNA-binding</keyword>
<reference evidence="5 7" key="2">
    <citation type="submission" date="2015-12" db="EMBL/GenBank/DDBJ databases">
        <authorList>
            <person name="Lauer A."/>
            <person name="Humrighouse B."/>
            <person name="Loparev V."/>
            <person name="Shewmaker P.L."/>
            <person name="Whitney A.M."/>
            <person name="McLaughlin R.W."/>
        </authorList>
    </citation>
    <scope>NUCLEOTIDE SEQUENCE [LARGE SCALE GENOMIC DNA]</scope>
    <source>
        <strain evidence="5 7">LMG 23085</strain>
    </source>
</reference>
<evidence type="ECO:0000256" key="2">
    <source>
        <dbReference type="ARBA" id="ARBA00023125"/>
    </source>
</evidence>
<dbReference type="PANTHER" id="PTHR42756">
    <property type="entry name" value="TRANSCRIPTIONAL REGULATOR, MARR"/>
    <property type="match status" value="1"/>
</dbReference>
<keyword evidence="1" id="KW-0805">Transcription regulation</keyword>
<keyword evidence="3" id="KW-0804">Transcription</keyword>
<dbReference type="AlphaFoldDB" id="A0A0S3KCP1"/>
<proteinExistence type="predicted"/>
<dbReference type="PRINTS" id="PR00598">
    <property type="entry name" value="HTHMARR"/>
</dbReference>
<evidence type="ECO:0000259" key="4">
    <source>
        <dbReference type="PROSITE" id="PS50995"/>
    </source>
</evidence>
<keyword evidence="7" id="KW-1185">Reference proteome</keyword>
<dbReference type="InterPro" id="IPR023187">
    <property type="entry name" value="Tscrpt_reg_MarR-type_CS"/>
</dbReference>
<protein>
    <submittedName>
        <fullName evidence="5 6">Transcriptional regulator</fullName>
    </submittedName>
</protein>
<evidence type="ECO:0000313" key="5">
    <source>
        <dbReference type="EMBL" id="ALS02080.1"/>
    </source>
</evidence>
<evidence type="ECO:0000313" key="8">
    <source>
        <dbReference type="Proteomes" id="UP000183039"/>
    </source>
</evidence>
<gene>
    <name evidence="5" type="ORF">ATZ33_12005</name>
    <name evidence="6" type="ORF">RV15_GL000640</name>
</gene>
<dbReference type="PROSITE" id="PS50995">
    <property type="entry name" value="HTH_MARR_2"/>
    <property type="match status" value="1"/>
</dbReference>
<evidence type="ECO:0000256" key="1">
    <source>
        <dbReference type="ARBA" id="ARBA00023015"/>
    </source>
</evidence>
<dbReference type="RefSeq" id="WP_071877960.1">
    <property type="nucleotide sequence ID" value="NZ_JXLC01000013.1"/>
</dbReference>
<organism evidence="6 8">
    <name type="scientific">Enterococcus silesiacus</name>
    <dbReference type="NCBI Taxonomy" id="332949"/>
    <lineage>
        <taxon>Bacteria</taxon>
        <taxon>Bacillati</taxon>
        <taxon>Bacillota</taxon>
        <taxon>Bacilli</taxon>
        <taxon>Lactobacillales</taxon>
        <taxon>Enterococcaceae</taxon>
        <taxon>Enterococcus</taxon>
    </lineage>
</organism>
<dbReference type="SMART" id="SM00347">
    <property type="entry name" value="HTH_MARR"/>
    <property type="match status" value="1"/>
</dbReference>
<evidence type="ECO:0000256" key="3">
    <source>
        <dbReference type="ARBA" id="ARBA00023163"/>
    </source>
</evidence>
<dbReference type="PANTHER" id="PTHR42756:SF1">
    <property type="entry name" value="TRANSCRIPTIONAL REPRESSOR OF EMRAB OPERON"/>
    <property type="match status" value="1"/>
</dbReference>
<dbReference type="Gene3D" id="1.10.10.10">
    <property type="entry name" value="Winged helix-like DNA-binding domain superfamily/Winged helix DNA-binding domain"/>
    <property type="match status" value="1"/>
</dbReference>
<dbReference type="InterPro" id="IPR036390">
    <property type="entry name" value="WH_DNA-bd_sf"/>
</dbReference>
<evidence type="ECO:0000313" key="6">
    <source>
        <dbReference type="EMBL" id="OJG91554.1"/>
    </source>
</evidence>
<dbReference type="InterPro" id="IPR036388">
    <property type="entry name" value="WH-like_DNA-bd_sf"/>
</dbReference>
<feature type="domain" description="HTH marR-type" evidence="4">
    <location>
        <begin position="1"/>
        <end position="138"/>
    </location>
</feature>
<dbReference type="KEGG" id="ess:ATZ33_12005"/>
<dbReference type="PROSITE" id="PS01117">
    <property type="entry name" value="HTH_MARR_1"/>
    <property type="match status" value="1"/>
</dbReference>
<dbReference type="SUPFAM" id="SSF46785">
    <property type="entry name" value="Winged helix' DNA-binding domain"/>
    <property type="match status" value="1"/>
</dbReference>
<evidence type="ECO:0000313" key="7">
    <source>
        <dbReference type="Proteomes" id="UP000065511"/>
    </source>
</evidence>
<accession>A0A0S3KCP1</accession>
<name>A0A0S3KCP1_9ENTE</name>
<dbReference type="Proteomes" id="UP000065511">
    <property type="component" value="Chromosome"/>
</dbReference>
<dbReference type="Proteomes" id="UP000183039">
    <property type="component" value="Unassembled WGS sequence"/>
</dbReference>
<dbReference type="EMBL" id="JXLC01000013">
    <property type="protein sequence ID" value="OJG91554.1"/>
    <property type="molecule type" value="Genomic_DNA"/>
</dbReference>
<dbReference type="OrthoDB" id="384891at2"/>